<feature type="compositionally biased region" description="Basic residues" evidence="1">
    <location>
        <begin position="97"/>
        <end position="143"/>
    </location>
</feature>
<reference evidence="3" key="1">
    <citation type="submission" date="2016-11" db="UniProtKB">
        <authorList>
            <consortium name="WormBaseParasite"/>
        </authorList>
    </citation>
    <scope>IDENTIFICATION</scope>
</reference>
<sequence length="154" mass="17405">AWWGRTCLPRAAGSRGPAPSRTSGFWPEAKEGSSSPSRGTCNASSCQRWCSRPGCRPSARGCSGLGRRCSQSPGGSPCRPGSWSRSSAPASTLPSPHLRHPRPLRQHRRPHRPHRHRRRTRPGLQWNRRRRFQSWHRERKRGRGPAGRNAWLIL</sequence>
<protein>
    <submittedName>
        <fullName evidence="3">Uncharacterized protein</fullName>
    </submittedName>
</protein>
<feature type="region of interest" description="Disordered" evidence="1">
    <location>
        <begin position="1"/>
        <end position="154"/>
    </location>
</feature>
<dbReference type="Proteomes" id="UP000095280">
    <property type="component" value="Unplaced"/>
</dbReference>
<feature type="compositionally biased region" description="Polar residues" evidence="1">
    <location>
        <begin position="83"/>
        <end position="94"/>
    </location>
</feature>
<dbReference type="AlphaFoldDB" id="A0A1I8H1X1"/>
<feature type="compositionally biased region" description="Polar residues" evidence="1">
    <location>
        <begin position="32"/>
        <end position="48"/>
    </location>
</feature>
<evidence type="ECO:0000256" key="1">
    <source>
        <dbReference type="SAM" id="MobiDB-lite"/>
    </source>
</evidence>
<keyword evidence="2" id="KW-1185">Reference proteome</keyword>
<evidence type="ECO:0000313" key="2">
    <source>
        <dbReference type="Proteomes" id="UP000095280"/>
    </source>
</evidence>
<proteinExistence type="predicted"/>
<organism evidence="2 3">
    <name type="scientific">Macrostomum lignano</name>
    <dbReference type="NCBI Taxonomy" id="282301"/>
    <lineage>
        <taxon>Eukaryota</taxon>
        <taxon>Metazoa</taxon>
        <taxon>Spiralia</taxon>
        <taxon>Lophotrochozoa</taxon>
        <taxon>Platyhelminthes</taxon>
        <taxon>Rhabditophora</taxon>
        <taxon>Macrostomorpha</taxon>
        <taxon>Macrostomida</taxon>
        <taxon>Macrostomidae</taxon>
        <taxon>Macrostomum</taxon>
    </lineage>
</organism>
<evidence type="ECO:0000313" key="3">
    <source>
        <dbReference type="WBParaSite" id="maker-uti_cns_0003969-snap-gene-0.7-mRNA-1"/>
    </source>
</evidence>
<name>A0A1I8H1X1_9PLAT</name>
<dbReference type="WBParaSite" id="maker-uti_cns_0003969-snap-gene-0.7-mRNA-1">
    <property type="protein sequence ID" value="maker-uti_cns_0003969-snap-gene-0.7-mRNA-1"/>
    <property type="gene ID" value="maker-uti_cns_0003969-snap-gene-0.7"/>
</dbReference>
<accession>A0A1I8H1X1</accession>